<feature type="compositionally biased region" description="Polar residues" evidence="3">
    <location>
        <begin position="184"/>
        <end position="194"/>
    </location>
</feature>
<keyword evidence="2" id="KW-0131">Cell cycle</keyword>
<evidence type="ECO:0000313" key="6">
    <source>
        <dbReference type="Proteomes" id="UP001432322"/>
    </source>
</evidence>
<sequence length="715" mass="78587">EMTTRRTTRAVKNQGSTLTDHFLQSRIGSSDAPIKPLGDDAPPSAGRAKRALFSSASRVEVALNEVEFEMAPTAPAKPKARTARQLFAPAPAKTEKAKTTIKEEPVKVEMKEETKEEVAEPVRSIIPTETESVAPKAAGRKLRTVADLQAELAKKGAARVHQQTTTRKLELVAEREALLKSPQKSIQTKITGTGASPPKRAKKESKKRAPVKVLPVPDFVLPTKSVEKARERPVREASEEREASPVEDSMTRAPKGYGVSLMTSEVREAARIDMPDHHRELLQMFIACDQLVSLNDASGKTLTLSALSTAMQKRMRKSFPRHRFAQLLTVFPNAYRVQLKQLTCVGDRMGGSRAPSWEYVIKPNLDDDLTSFVTGPLPSDQPLPSAPLLTLSPRKNVLFSPMKGRTVTSSSGIRIPASPRKPASPMKPAQREVEMDLRKRLEGWRLTCRQQVFRCLLSRRVLAAHDTYLRETLKVDPSSLPASSSFLPRALHPSFVAALNSACPLVDAAPMDEIPEEENATRSHQGMGEFLKLADDTVTTLPKAVEVALAELRSPVKPVVSSRGVPLSPAKFAEKPRPMSLLERIKAKETERKLAEMARDPEMEMKIADLTLLTQKILRLVFNIFLTASRTSMDTTRLAEQVASSGRISQDNISALLGRLPTLVPAHFSIHRTTLGEFLRITDNSPAACEKVESLLRDQLAACKAQAAGSTLRAP</sequence>
<feature type="compositionally biased region" description="Polar residues" evidence="3">
    <location>
        <begin position="1"/>
        <end position="19"/>
    </location>
</feature>
<comment type="similarity">
    <text evidence="1">Belongs to the Cdt1 family.</text>
</comment>
<dbReference type="SUPFAM" id="SSF46785">
    <property type="entry name" value="Winged helix' DNA-binding domain"/>
    <property type="match status" value="1"/>
</dbReference>
<dbReference type="GO" id="GO:0003677">
    <property type="term" value="F:DNA binding"/>
    <property type="evidence" value="ECO:0007669"/>
    <property type="project" value="InterPro"/>
</dbReference>
<feature type="non-terminal residue" evidence="5">
    <location>
        <position position="1"/>
    </location>
</feature>
<protein>
    <recommendedName>
        <fullName evidence="4">CDT1 Geminin-binding domain-containing protein</fullName>
    </recommendedName>
</protein>
<accession>A0AAV5WK53</accession>
<reference evidence="5" key="1">
    <citation type="submission" date="2023-10" db="EMBL/GenBank/DDBJ databases">
        <title>Genome assembly of Pristionchus species.</title>
        <authorList>
            <person name="Yoshida K."/>
            <person name="Sommer R.J."/>
        </authorList>
    </citation>
    <scope>NUCLEOTIDE SEQUENCE</scope>
    <source>
        <strain evidence="5">RS5133</strain>
    </source>
</reference>
<name>A0AAV5WK53_9BILA</name>
<dbReference type="Gene3D" id="1.10.10.1420">
    <property type="entry name" value="DNA replication factor Cdt1, C-terminal WH domain"/>
    <property type="match status" value="1"/>
</dbReference>
<dbReference type="GO" id="GO:0070182">
    <property type="term" value="F:DNA polymerase binding"/>
    <property type="evidence" value="ECO:0007669"/>
    <property type="project" value="TreeGrafter"/>
</dbReference>
<evidence type="ECO:0000313" key="5">
    <source>
        <dbReference type="EMBL" id="GMT32030.1"/>
    </source>
</evidence>
<dbReference type="InterPro" id="IPR045173">
    <property type="entry name" value="Cdt1"/>
</dbReference>
<dbReference type="SMART" id="SM01075">
    <property type="entry name" value="CDT1"/>
    <property type="match status" value="1"/>
</dbReference>
<proteinExistence type="inferred from homology"/>
<feature type="region of interest" description="Disordered" evidence="3">
    <location>
        <begin position="74"/>
        <end position="99"/>
    </location>
</feature>
<dbReference type="Pfam" id="PF08839">
    <property type="entry name" value="CDT1"/>
    <property type="match status" value="1"/>
</dbReference>
<feature type="compositionally biased region" description="Basic residues" evidence="3">
    <location>
        <begin position="199"/>
        <end position="210"/>
    </location>
</feature>
<feature type="region of interest" description="Disordered" evidence="3">
    <location>
        <begin position="184"/>
        <end position="210"/>
    </location>
</feature>
<evidence type="ECO:0000256" key="2">
    <source>
        <dbReference type="ARBA" id="ARBA00023306"/>
    </source>
</evidence>
<dbReference type="PANTHER" id="PTHR28637">
    <property type="entry name" value="DNA REPLICATION FACTOR CDT1"/>
    <property type="match status" value="1"/>
</dbReference>
<dbReference type="InterPro" id="IPR038090">
    <property type="entry name" value="Cdt1_C_WH_dom_sf"/>
</dbReference>
<dbReference type="GO" id="GO:0071163">
    <property type="term" value="P:DNA replication preinitiation complex assembly"/>
    <property type="evidence" value="ECO:0007669"/>
    <property type="project" value="InterPro"/>
</dbReference>
<gene>
    <name evidence="5" type="ORF">PFISCL1PPCAC_23327</name>
</gene>
<feature type="region of interest" description="Disordered" evidence="3">
    <location>
        <begin position="408"/>
        <end position="430"/>
    </location>
</feature>
<feature type="region of interest" description="Disordered" evidence="3">
    <location>
        <begin position="224"/>
        <end position="254"/>
    </location>
</feature>
<dbReference type="GO" id="GO:0005634">
    <property type="term" value="C:nucleus"/>
    <property type="evidence" value="ECO:0007669"/>
    <property type="project" value="TreeGrafter"/>
</dbReference>
<feature type="domain" description="CDT1 Geminin-binding" evidence="4">
    <location>
        <begin position="274"/>
        <end position="482"/>
    </location>
</feature>
<dbReference type="InterPro" id="IPR036390">
    <property type="entry name" value="WH_DNA-bd_sf"/>
</dbReference>
<feature type="region of interest" description="Disordered" evidence="3">
    <location>
        <begin position="1"/>
        <end position="49"/>
    </location>
</feature>
<dbReference type="InterPro" id="IPR032054">
    <property type="entry name" value="Cdt1_C"/>
</dbReference>
<dbReference type="Proteomes" id="UP001432322">
    <property type="component" value="Unassembled WGS sequence"/>
</dbReference>
<dbReference type="EMBL" id="BTSY01000006">
    <property type="protein sequence ID" value="GMT32030.1"/>
    <property type="molecule type" value="Genomic_DNA"/>
</dbReference>
<evidence type="ECO:0000256" key="1">
    <source>
        <dbReference type="ARBA" id="ARBA00008356"/>
    </source>
</evidence>
<dbReference type="GO" id="GO:0000076">
    <property type="term" value="P:DNA replication checkpoint signaling"/>
    <property type="evidence" value="ECO:0007669"/>
    <property type="project" value="TreeGrafter"/>
</dbReference>
<organism evidence="5 6">
    <name type="scientific">Pristionchus fissidentatus</name>
    <dbReference type="NCBI Taxonomy" id="1538716"/>
    <lineage>
        <taxon>Eukaryota</taxon>
        <taxon>Metazoa</taxon>
        <taxon>Ecdysozoa</taxon>
        <taxon>Nematoda</taxon>
        <taxon>Chromadorea</taxon>
        <taxon>Rhabditida</taxon>
        <taxon>Rhabditina</taxon>
        <taxon>Diplogasteromorpha</taxon>
        <taxon>Diplogasteroidea</taxon>
        <taxon>Neodiplogasteridae</taxon>
        <taxon>Pristionchus</taxon>
    </lineage>
</organism>
<dbReference type="Pfam" id="PF16679">
    <property type="entry name" value="CDT1_C"/>
    <property type="match status" value="1"/>
</dbReference>
<evidence type="ECO:0000256" key="3">
    <source>
        <dbReference type="SAM" id="MobiDB-lite"/>
    </source>
</evidence>
<dbReference type="InterPro" id="IPR014939">
    <property type="entry name" value="CDT1_Gemini-bd-like"/>
</dbReference>
<dbReference type="AlphaFoldDB" id="A0AAV5WK53"/>
<dbReference type="PANTHER" id="PTHR28637:SF1">
    <property type="entry name" value="DNA REPLICATION FACTOR CDT1"/>
    <property type="match status" value="1"/>
</dbReference>
<dbReference type="GO" id="GO:0000278">
    <property type="term" value="P:mitotic cell cycle"/>
    <property type="evidence" value="ECO:0007669"/>
    <property type="project" value="TreeGrafter"/>
</dbReference>
<keyword evidence="6" id="KW-1185">Reference proteome</keyword>
<evidence type="ECO:0000259" key="4">
    <source>
        <dbReference type="SMART" id="SM01075"/>
    </source>
</evidence>
<feature type="compositionally biased region" description="Basic and acidic residues" evidence="3">
    <location>
        <begin position="225"/>
        <end position="244"/>
    </location>
</feature>
<dbReference type="GO" id="GO:0030174">
    <property type="term" value="P:regulation of DNA-templated DNA replication initiation"/>
    <property type="evidence" value="ECO:0007669"/>
    <property type="project" value="InterPro"/>
</dbReference>
<comment type="caution">
    <text evidence="5">The sequence shown here is derived from an EMBL/GenBank/DDBJ whole genome shotgun (WGS) entry which is preliminary data.</text>
</comment>